<reference evidence="2" key="3">
    <citation type="submission" date="2011-03" db="EMBL/GenBank/DDBJ databases">
        <title>Annotation of Magnaporthe poae ATCC 64411.</title>
        <authorList>
            <person name="Ma L.-J."/>
            <person name="Dead R."/>
            <person name="Young S.K."/>
            <person name="Zeng Q."/>
            <person name="Gargeya S."/>
            <person name="Fitzgerald M."/>
            <person name="Haas B."/>
            <person name="Abouelleil A."/>
            <person name="Alvarado L."/>
            <person name="Arachchi H.M."/>
            <person name="Berlin A."/>
            <person name="Brown A."/>
            <person name="Chapman S.B."/>
            <person name="Chen Z."/>
            <person name="Dunbar C."/>
            <person name="Freedman E."/>
            <person name="Gearin G."/>
            <person name="Gellesch M."/>
            <person name="Goldberg J."/>
            <person name="Griggs A."/>
            <person name="Gujja S."/>
            <person name="Heiman D."/>
            <person name="Howarth C."/>
            <person name="Larson L."/>
            <person name="Lui A."/>
            <person name="MacDonald P.J.P."/>
            <person name="Mehta T."/>
            <person name="Montmayeur A."/>
            <person name="Murphy C."/>
            <person name="Neiman D."/>
            <person name="Pearson M."/>
            <person name="Priest M."/>
            <person name="Roberts A."/>
            <person name="Saif S."/>
            <person name="Shea T."/>
            <person name="Shenoy N."/>
            <person name="Sisk P."/>
            <person name="Stolte C."/>
            <person name="Sykes S."/>
            <person name="Yandava C."/>
            <person name="Wortman J."/>
            <person name="Nusbaum C."/>
            <person name="Birren B."/>
        </authorList>
    </citation>
    <scope>NUCLEOTIDE SEQUENCE</scope>
    <source>
        <strain evidence="2">ATCC 64411</strain>
    </source>
</reference>
<keyword evidence="4" id="KW-1185">Reference proteome</keyword>
<feature type="compositionally biased region" description="Polar residues" evidence="1">
    <location>
        <begin position="303"/>
        <end position="319"/>
    </location>
</feature>
<feature type="region of interest" description="Disordered" evidence="1">
    <location>
        <begin position="237"/>
        <end position="269"/>
    </location>
</feature>
<evidence type="ECO:0000313" key="3">
    <source>
        <dbReference type="EnsemblFungi" id="MAPG_10785T0"/>
    </source>
</evidence>
<dbReference type="EnsemblFungi" id="MAPG_10785T0">
    <property type="protein sequence ID" value="MAPG_10785T0"/>
    <property type="gene ID" value="MAPG_10785"/>
</dbReference>
<proteinExistence type="predicted"/>
<accession>A0A0C4EDI5</accession>
<feature type="compositionally biased region" description="Polar residues" evidence="1">
    <location>
        <begin position="37"/>
        <end position="55"/>
    </location>
</feature>
<reference evidence="4" key="2">
    <citation type="submission" date="2010-05" db="EMBL/GenBank/DDBJ databases">
        <title>The genome sequence of Magnaporthe poae strain ATCC 64411.</title>
        <authorList>
            <person name="Ma L.-J."/>
            <person name="Dead R."/>
            <person name="Young S."/>
            <person name="Zeng Q."/>
            <person name="Koehrsen M."/>
            <person name="Alvarado L."/>
            <person name="Berlin A."/>
            <person name="Chapman S.B."/>
            <person name="Chen Z."/>
            <person name="Freedman E."/>
            <person name="Gellesch M."/>
            <person name="Goldberg J."/>
            <person name="Griggs A."/>
            <person name="Gujja S."/>
            <person name="Heilman E.R."/>
            <person name="Heiman D."/>
            <person name="Hepburn T."/>
            <person name="Howarth C."/>
            <person name="Jen D."/>
            <person name="Larson L."/>
            <person name="Mehta T."/>
            <person name="Neiman D."/>
            <person name="Pearson M."/>
            <person name="Roberts A."/>
            <person name="Saif S."/>
            <person name="Shea T."/>
            <person name="Shenoy N."/>
            <person name="Sisk P."/>
            <person name="Stolte C."/>
            <person name="Sykes S."/>
            <person name="Walk T."/>
            <person name="White J."/>
            <person name="Yandava C."/>
            <person name="Haas B."/>
            <person name="Nusbaum C."/>
            <person name="Birren B."/>
        </authorList>
    </citation>
    <scope>NUCLEOTIDE SEQUENCE [LARGE SCALE GENOMIC DNA]</scope>
    <source>
        <strain evidence="4">ATCC 64411 / 73-15</strain>
    </source>
</reference>
<organism evidence="3 4">
    <name type="scientific">Magnaporthiopsis poae (strain ATCC 64411 / 73-15)</name>
    <name type="common">Kentucky bluegrass fungus</name>
    <name type="synonym">Magnaporthe poae</name>
    <dbReference type="NCBI Taxonomy" id="644358"/>
    <lineage>
        <taxon>Eukaryota</taxon>
        <taxon>Fungi</taxon>
        <taxon>Dikarya</taxon>
        <taxon>Ascomycota</taxon>
        <taxon>Pezizomycotina</taxon>
        <taxon>Sordariomycetes</taxon>
        <taxon>Sordariomycetidae</taxon>
        <taxon>Magnaporthales</taxon>
        <taxon>Magnaporthaceae</taxon>
        <taxon>Magnaporthiopsis</taxon>
    </lineage>
</organism>
<protein>
    <submittedName>
        <fullName evidence="2 3">Uncharacterized protein</fullName>
    </submittedName>
</protein>
<feature type="compositionally biased region" description="Low complexity" evidence="1">
    <location>
        <begin position="245"/>
        <end position="256"/>
    </location>
</feature>
<gene>
    <name evidence="2" type="ORF">MAPG_10785</name>
</gene>
<reference evidence="3" key="4">
    <citation type="journal article" date="2015" name="G3 (Bethesda)">
        <title>Genome sequences of three phytopathogenic species of the Magnaporthaceae family of fungi.</title>
        <authorList>
            <person name="Okagaki L.H."/>
            <person name="Nunes C.C."/>
            <person name="Sailsbery J."/>
            <person name="Clay B."/>
            <person name="Brown D."/>
            <person name="John T."/>
            <person name="Oh Y."/>
            <person name="Young N."/>
            <person name="Fitzgerald M."/>
            <person name="Haas B.J."/>
            <person name="Zeng Q."/>
            <person name="Young S."/>
            <person name="Adiconis X."/>
            <person name="Fan L."/>
            <person name="Levin J.Z."/>
            <person name="Mitchell T.K."/>
            <person name="Okubara P.A."/>
            <person name="Farman M.L."/>
            <person name="Kohn L.M."/>
            <person name="Birren B."/>
            <person name="Ma L.-J."/>
            <person name="Dean R.A."/>
        </authorList>
    </citation>
    <scope>NUCLEOTIDE SEQUENCE</scope>
    <source>
        <strain evidence="3">ATCC 64411 / 73-15</strain>
    </source>
</reference>
<reference evidence="3" key="5">
    <citation type="submission" date="2015-06" db="UniProtKB">
        <authorList>
            <consortium name="EnsemblFungi"/>
        </authorList>
    </citation>
    <scope>IDENTIFICATION</scope>
    <source>
        <strain evidence="3">ATCC 64411</strain>
    </source>
</reference>
<dbReference type="AlphaFoldDB" id="A0A0C4EDI5"/>
<feature type="region of interest" description="Disordered" evidence="1">
    <location>
        <begin position="288"/>
        <end position="375"/>
    </location>
</feature>
<name>A0A0C4EDI5_MAGP6</name>
<sequence length="375" mass="40486">MSCAGIRSERHPAVSLGISHVLKEKRALGKIPKRRSVSSTQDGDPRTPGNNQNWGSPAKLSRPFLPLPDTLARNEAPTAQRRASLAAPDDNTTEAGPLACAEVRQDAANKEKEGSRSLLQIPETVWPTLDGRHRICASVSPLGCVVTADCSPIFAYAFGNLLQTFWAPGNKLMMGMKSLDRPKDGYKIYLSSAARTAGIRPARHVLAGVGPDETSTAMDSPCETASIQKRRGCGRWVLPRHTTTDESATTTNTNTPHPTPPRKARASSPWRLLACKSGSLRPVARFLSKTTPDPVGRRALGQSRLNSRNADSESPTQTKCLRLRTPPSDGFVSATGMFKATFPYAKAEEEEEAERQYPKSLSTASAEETAGKPST</sequence>
<reference evidence="2" key="1">
    <citation type="submission" date="2010-05" db="EMBL/GenBank/DDBJ databases">
        <title>The Genome Sequence of Magnaporthe poae strain ATCC 64411.</title>
        <authorList>
            <consortium name="The Broad Institute Genome Sequencing Platform"/>
            <consortium name="Broad Institute Genome Sequencing Center for Infectious Disease"/>
            <person name="Ma L.-J."/>
            <person name="Dead R."/>
            <person name="Young S."/>
            <person name="Zeng Q."/>
            <person name="Koehrsen M."/>
            <person name="Alvarado L."/>
            <person name="Berlin A."/>
            <person name="Chapman S.B."/>
            <person name="Chen Z."/>
            <person name="Freedman E."/>
            <person name="Gellesch M."/>
            <person name="Goldberg J."/>
            <person name="Griggs A."/>
            <person name="Gujja S."/>
            <person name="Heilman E.R."/>
            <person name="Heiman D."/>
            <person name="Hepburn T."/>
            <person name="Howarth C."/>
            <person name="Jen D."/>
            <person name="Larson L."/>
            <person name="Mehta T."/>
            <person name="Neiman D."/>
            <person name="Pearson M."/>
            <person name="Roberts A."/>
            <person name="Saif S."/>
            <person name="Shea T."/>
            <person name="Shenoy N."/>
            <person name="Sisk P."/>
            <person name="Stolte C."/>
            <person name="Sykes S."/>
            <person name="Walk T."/>
            <person name="White J."/>
            <person name="Yandava C."/>
            <person name="Haas B."/>
            <person name="Nusbaum C."/>
            <person name="Birren B."/>
        </authorList>
    </citation>
    <scope>NUCLEOTIDE SEQUENCE</scope>
    <source>
        <strain evidence="2">ATCC 64411</strain>
    </source>
</reference>
<dbReference type="Proteomes" id="UP000011715">
    <property type="component" value="Unassembled WGS sequence"/>
</dbReference>
<evidence type="ECO:0000313" key="4">
    <source>
        <dbReference type="Proteomes" id="UP000011715"/>
    </source>
</evidence>
<feature type="compositionally biased region" description="Polar residues" evidence="1">
    <location>
        <begin position="359"/>
        <end position="375"/>
    </location>
</feature>
<dbReference type="EMBL" id="ADBL01002664">
    <property type="status" value="NOT_ANNOTATED_CDS"/>
    <property type="molecule type" value="Genomic_DNA"/>
</dbReference>
<dbReference type="EMBL" id="GL876978">
    <property type="protein sequence ID" value="KLU91836.1"/>
    <property type="molecule type" value="Genomic_DNA"/>
</dbReference>
<dbReference type="VEuPathDB" id="FungiDB:MAPG_10785"/>
<evidence type="ECO:0000313" key="2">
    <source>
        <dbReference type="EMBL" id="KLU91836.1"/>
    </source>
</evidence>
<evidence type="ECO:0000256" key="1">
    <source>
        <dbReference type="SAM" id="MobiDB-lite"/>
    </source>
</evidence>
<feature type="region of interest" description="Disordered" evidence="1">
    <location>
        <begin position="76"/>
        <end position="95"/>
    </location>
</feature>
<feature type="region of interest" description="Disordered" evidence="1">
    <location>
        <begin position="27"/>
        <end position="70"/>
    </location>
</feature>